<comment type="subcellular location">
    <subcellularLocation>
        <location evidence="1">Nucleus</location>
    </subcellularLocation>
</comment>
<organism evidence="4">
    <name type="scientific">Cyprideis torosa</name>
    <dbReference type="NCBI Taxonomy" id="163714"/>
    <lineage>
        <taxon>Eukaryota</taxon>
        <taxon>Metazoa</taxon>
        <taxon>Ecdysozoa</taxon>
        <taxon>Arthropoda</taxon>
        <taxon>Crustacea</taxon>
        <taxon>Oligostraca</taxon>
        <taxon>Ostracoda</taxon>
        <taxon>Podocopa</taxon>
        <taxon>Podocopida</taxon>
        <taxon>Cytherocopina</taxon>
        <taxon>Cytheroidea</taxon>
        <taxon>Cytherideidae</taxon>
        <taxon>Cyprideis</taxon>
    </lineage>
</organism>
<dbReference type="OrthoDB" id="5823474at2759"/>
<keyword evidence="2" id="KW-0539">Nucleus</keyword>
<feature type="compositionally biased region" description="Basic residues" evidence="3">
    <location>
        <begin position="153"/>
        <end position="169"/>
    </location>
</feature>
<dbReference type="InterPro" id="IPR040308">
    <property type="entry name" value="HAPR1"/>
</dbReference>
<sequence>MEDEKGGNTPEHLYDSDHSSSHQSCQECVHAVEGDDLLCEKKHQEAWCLATEKMYQIFQSSAAAVAQMYNDRNSGVSIYPSFQMAAEYITSLHKEGLENFRRGMEIGVLTGSQRKRKEILSWARRRKSRIRKDDLVAVLAGKGIGSGSPAPSHSHHPYHGTHLPLHHPLHLQTASATGHPRPASSPRTRRPTPPTPERDHGPNRQAGNVDDLFHVMLRLGSSVKRSASPSAEASMDSPTTSKRPRFY</sequence>
<reference evidence="4" key="1">
    <citation type="submission" date="2020-11" db="EMBL/GenBank/DDBJ databases">
        <authorList>
            <person name="Tran Van P."/>
        </authorList>
    </citation>
    <scope>NUCLEOTIDE SEQUENCE</scope>
</reference>
<dbReference type="EMBL" id="OB662607">
    <property type="protein sequence ID" value="CAD7230315.1"/>
    <property type="molecule type" value="Genomic_DNA"/>
</dbReference>
<dbReference type="InterPro" id="IPR029196">
    <property type="entry name" value="HAPSTR1-like"/>
</dbReference>
<feature type="compositionally biased region" description="Basic and acidic residues" evidence="3">
    <location>
        <begin position="1"/>
        <end position="20"/>
    </location>
</feature>
<dbReference type="PANTHER" id="PTHR31624:SF4">
    <property type="entry name" value="CHROMOSOME 16 OPEN READING FRAME 72"/>
    <property type="match status" value="1"/>
</dbReference>
<evidence type="ECO:0000313" key="4">
    <source>
        <dbReference type="EMBL" id="CAD7230315.1"/>
    </source>
</evidence>
<evidence type="ECO:0000256" key="2">
    <source>
        <dbReference type="ARBA" id="ARBA00023242"/>
    </source>
</evidence>
<feature type="compositionally biased region" description="Polar residues" evidence="3">
    <location>
        <begin position="223"/>
        <end position="241"/>
    </location>
</feature>
<gene>
    <name evidence="4" type="ORF">CTOB1V02_LOCUS8176</name>
</gene>
<protein>
    <submittedName>
        <fullName evidence="4">Uncharacterized protein</fullName>
    </submittedName>
</protein>
<feature type="region of interest" description="Disordered" evidence="3">
    <location>
        <begin position="142"/>
        <end position="247"/>
    </location>
</feature>
<dbReference type="GO" id="GO:0005634">
    <property type="term" value="C:nucleus"/>
    <property type="evidence" value="ECO:0007669"/>
    <property type="project" value="UniProtKB-SubCell"/>
</dbReference>
<dbReference type="PANTHER" id="PTHR31624">
    <property type="entry name" value="UPF0472 PROTEIN C16ORF72"/>
    <property type="match status" value="1"/>
</dbReference>
<name>A0A7R8WEV9_9CRUS</name>
<feature type="region of interest" description="Disordered" evidence="3">
    <location>
        <begin position="1"/>
        <end position="21"/>
    </location>
</feature>
<evidence type="ECO:0000256" key="3">
    <source>
        <dbReference type="SAM" id="MobiDB-lite"/>
    </source>
</evidence>
<dbReference type="AlphaFoldDB" id="A0A7R8WEV9"/>
<proteinExistence type="predicted"/>
<accession>A0A7R8WEV9</accession>
<dbReference type="Pfam" id="PF15251">
    <property type="entry name" value="TAPR1-like"/>
    <property type="match status" value="1"/>
</dbReference>
<evidence type="ECO:0000256" key="1">
    <source>
        <dbReference type="ARBA" id="ARBA00004123"/>
    </source>
</evidence>